<dbReference type="PANTHER" id="PTHR10015">
    <property type="entry name" value="HEAT SHOCK TRANSCRIPTION FACTOR"/>
    <property type="match status" value="1"/>
</dbReference>
<gene>
    <name evidence="1" type="primary">HSFB4</name>
    <name evidence="1" type="ORF">KSP40_PGU009730</name>
</gene>
<dbReference type="EMBL" id="JBBWWR010000009">
    <property type="protein sequence ID" value="KAK8962000.1"/>
    <property type="molecule type" value="Genomic_DNA"/>
</dbReference>
<evidence type="ECO:0000313" key="1">
    <source>
        <dbReference type="EMBL" id="KAK8962000.1"/>
    </source>
</evidence>
<sequence length="169" mass="19833">MTRQPYELDMNLHLHISPLCADTLISSLNALRRVNSVPPLFTRQLYSESYIILYRELLLVESCSLTSIKIVADRWEFANEFFKKGEKQLLSDIHQRKNHHIQRHHHQQHSPPFECCTEVIFGWPQPPLFSIAVAIFLKTDFLSTLTEDNRRLRRSNTLLLSEIAHTKKL</sequence>
<accession>A0ABR2MEM0</accession>
<evidence type="ECO:0000313" key="2">
    <source>
        <dbReference type="Proteomes" id="UP001412067"/>
    </source>
</evidence>
<name>A0ABR2MEM0_9ASPA</name>
<organism evidence="1 2">
    <name type="scientific">Platanthera guangdongensis</name>
    <dbReference type="NCBI Taxonomy" id="2320717"/>
    <lineage>
        <taxon>Eukaryota</taxon>
        <taxon>Viridiplantae</taxon>
        <taxon>Streptophyta</taxon>
        <taxon>Embryophyta</taxon>
        <taxon>Tracheophyta</taxon>
        <taxon>Spermatophyta</taxon>
        <taxon>Magnoliopsida</taxon>
        <taxon>Liliopsida</taxon>
        <taxon>Asparagales</taxon>
        <taxon>Orchidaceae</taxon>
        <taxon>Orchidoideae</taxon>
        <taxon>Orchideae</taxon>
        <taxon>Orchidinae</taxon>
        <taxon>Platanthera</taxon>
    </lineage>
</organism>
<reference evidence="1 2" key="1">
    <citation type="journal article" date="2022" name="Nat. Plants">
        <title>Genomes of leafy and leafless Platanthera orchids illuminate the evolution of mycoheterotrophy.</title>
        <authorList>
            <person name="Li M.H."/>
            <person name="Liu K.W."/>
            <person name="Li Z."/>
            <person name="Lu H.C."/>
            <person name="Ye Q.L."/>
            <person name="Zhang D."/>
            <person name="Wang J.Y."/>
            <person name="Li Y.F."/>
            <person name="Zhong Z.M."/>
            <person name="Liu X."/>
            <person name="Yu X."/>
            <person name="Liu D.K."/>
            <person name="Tu X.D."/>
            <person name="Liu B."/>
            <person name="Hao Y."/>
            <person name="Liao X.Y."/>
            <person name="Jiang Y.T."/>
            <person name="Sun W.H."/>
            <person name="Chen J."/>
            <person name="Chen Y.Q."/>
            <person name="Ai Y."/>
            <person name="Zhai J.W."/>
            <person name="Wu S.S."/>
            <person name="Zhou Z."/>
            <person name="Hsiao Y.Y."/>
            <person name="Wu W.L."/>
            <person name="Chen Y.Y."/>
            <person name="Lin Y.F."/>
            <person name="Hsu J.L."/>
            <person name="Li C.Y."/>
            <person name="Wang Z.W."/>
            <person name="Zhao X."/>
            <person name="Zhong W.Y."/>
            <person name="Ma X.K."/>
            <person name="Ma L."/>
            <person name="Huang J."/>
            <person name="Chen G.Z."/>
            <person name="Huang M.Z."/>
            <person name="Huang L."/>
            <person name="Peng D.H."/>
            <person name="Luo Y.B."/>
            <person name="Zou S.Q."/>
            <person name="Chen S.P."/>
            <person name="Lan S."/>
            <person name="Tsai W.C."/>
            <person name="Van de Peer Y."/>
            <person name="Liu Z.J."/>
        </authorList>
    </citation>
    <scope>NUCLEOTIDE SEQUENCE [LARGE SCALE GENOMIC DNA]</scope>
    <source>
        <strain evidence="1">Lor288</strain>
    </source>
</reference>
<comment type="caution">
    <text evidence="1">The sequence shown here is derived from an EMBL/GenBank/DDBJ whole genome shotgun (WGS) entry which is preliminary data.</text>
</comment>
<dbReference type="Proteomes" id="UP001412067">
    <property type="component" value="Unassembled WGS sequence"/>
</dbReference>
<protein>
    <submittedName>
        <fullName evidence="1">Heat stress transcription factor B-4</fullName>
    </submittedName>
</protein>
<keyword evidence="2" id="KW-1185">Reference proteome</keyword>
<dbReference type="PANTHER" id="PTHR10015:SF368">
    <property type="entry name" value="HEAT STRESS TRANSCRIPTION FACTOR B-4-LIKE"/>
    <property type="match status" value="1"/>
</dbReference>
<proteinExistence type="predicted"/>